<dbReference type="EMBL" id="JAGSCS010000008">
    <property type="protein sequence ID" value="MBR0576134.1"/>
    <property type="molecule type" value="Genomic_DNA"/>
</dbReference>
<organism evidence="1 2">
    <name type="scientific">Proteiniclasticum sediminis</name>
    <dbReference type="NCBI Taxonomy" id="2804028"/>
    <lineage>
        <taxon>Bacteria</taxon>
        <taxon>Bacillati</taxon>
        <taxon>Bacillota</taxon>
        <taxon>Clostridia</taxon>
        <taxon>Eubacteriales</taxon>
        <taxon>Clostridiaceae</taxon>
        <taxon>Proteiniclasticum</taxon>
    </lineage>
</organism>
<gene>
    <name evidence="1" type="ORF">KCG48_07235</name>
</gene>
<dbReference type="AlphaFoldDB" id="A0A941HQ64"/>
<protein>
    <recommendedName>
        <fullName evidence="3">DUF4259 domain-containing protein</fullName>
    </recommendedName>
</protein>
<evidence type="ECO:0000313" key="1">
    <source>
        <dbReference type="EMBL" id="MBR0576134.1"/>
    </source>
</evidence>
<accession>A0A941HQ64</accession>
<sequence length="164" mass="19074">MGVWGMGIVQSDEYCEIYERFMEEYDQGKPLSNIRNDILDEYLEEFDSNDGILHDVYFAIGKAEWMCGGVSDEVMEKISCIIKSGENIVFYSELEATESDLKLRQKKLEIFLNSLSTPRGKIKKRKVPMEKYVRFNAEKLPLFRSGDVFAYEINGKYRILCFVS</sequence>
<evidence type="ECO:0008006" key="3">
    <source>
        <dbReference type="Google" id="ProtNLM"/>
    </source>
</evidence>
<keyword evidence="2" id="KW-1185">Reference proteome</keyword>
<name>A0A941HQ64_9CLOT</name>
<proteinExistence type="predicted"/>
<comment type="caution">
    <text evidence="1">The sequence shown here is derived from an EMBL/GenBank/DDBJ whole genome shotgun (WGS) entry which is preliminary data.</text>
</comment>
<dbReference type="Proteomes" id="UP000675379">
    <property type="component" value="Unassembled WGS sequence"/>
</dbReference>
<reference evidence="1" key="1">
    <citation type="submission" date="2021-04" db="EMBL/GenBank/DDBJ databases">
        <title>Proteiniclasticum sedimins sp. nov., an obligate anaerobic bacterium isolated from anaerobic sludge.</title>
        <authorList>
            <person name="Liu J."/>
        </authorList>
    </citation>
    <scope>NUCLEOTIDE SEQUENCE</scope>
    <source>
        <strain evidence="1">BAD-10</strain>
    </source>
</reference>
<evidence type="ECO:0000313" key="2">
    <source>
        <dbReference type="Proteomes" id="UP000675379"/>
    </source>
</evidence>